<dbReference type="EMBL" id="LVZM01019710">
    <property type="protein sequence ID" value="OUC41777.1"/>
    <property type="molecule type" value="Genomic_DNA"/>
</dbReference>
<organism evidence="1 2">
    <name type="scientific">Trichinella nativa</name>
    <dbReference type="NCBI Taxonomy" id="6335"/>
    <lineage>
        <taxon>Eukaryota</taxon>
        <taxon>Metazoa</taxon>
        <taxon>Ecdysozoa</taxon>
        <taxon>Nematoda</taxon>
        <taxon>Enoplea</taxon>
        <taxon>Dorylaimia</taxon>
        <taxon>Trichinellida</taxon>
        <taxon>Trichinellidae</taxon>
        <taxon>Trichinella</taxon>
    </lineage>
</organism>
<accession>A0A1Y3ED52</accession>
<name>A0A1Y3ED52_9BILA</name>
<sequence>MAEEKAIKAHADSRQYYKYHVSVRLCSSSEVSQCRFQQFDEKAENWNASVVSFRNRGSCSPDCHDWSVFVQSSPLYKRAHGEDIFICTREMRMGWLPGRLLNRLSRAKMIVS</sequence>
<reference evidence="1 2" key="1">
    <citation type="submission" date="2015-04" db="EMBL/GenBank/DDBJ databases">
        <title>Draft genome of the roundworm Trichinella nativa.</title>
        <authorList>
            <person name="Mitreva M."/>
        </authorList>
    </citation>
    <scope>NUCLEOTIDE SEQUENCE [LARGE SCALE GENOMIC DNA]</scope>
    <source>
        <strain evidence="1 2">ISS45</strain>
    </source>
</reference>
<dbReference type="Proteomes" id="UP000243006">
    <property type="component" value="Unassembled WGS sequence"/>
</dbReference>
<proteinExistence type="predicted"/>
<evidence type="ECO:0000313" key="2">
    <source>
        <dbReference type="Proteomes" id="UP000243006"/>
    </source>
</evidence>
<dbReference type="AlphaFoldDB" id="A0A1Y3ED52"/>
<comment type="caution">
    <text evidence="1">The sequence shown here is derived from an EMBL/GenBank/DDBJ whole genome shotgun (WGS) entry which is preliminary data.</text>
</comment>
<evidence type="ECO:0000313" key="1">
    <source>
        <dbReference type="EMBL" id="OUC41777.1"/>
    </source>
</evidence>
<protein>
    <submittedName>
        <fullName evidence="1">Uncharacterized protein</fullName>
    </submittedName>
</protein>
<gene>
    <name evidence="1" type="ORF">D917_03160</name>
</gene>